<evidence type="ECO:0000259" key="2">
    <source>
        <dbReference type="PROSITE" id="PS51485"/>
    </source>
</evidence>
<dbReference type="GO" id="GO:0009055">
    <property type="term" value="F:electron transfer activity"/>
    <property type="evidence" value="ECO:0007669"/>
    <property type="project" value="InterPro"/>
</dbReference>
<gene>
    <name evidence="3" type="ORF">SELMODRAFT_236449</name>
</gene>
<dbReference type="OrthoDB" id="687943at2759"/>
<dbReference type="EMBL" id="GL377694">
    <property type="protein sequence ID" value="EFJ06800.1"/>
    <property type="molecule type" value="Genomic_DNA"/>
</dbReference>
<dbReference type="CDD" id="cd04216">
    <property type="entry name" value="Phytocyanin"/>
    <property type="match status" value="1"/>
</dbReference>
<organism evidence="4">
    <name type="scientific">Selaginella moellendorffii</name>
    <name type="common">Spikemoss</name>
    <dbReference type="NCBI Taxonomy" id="88036"/>
    <lineage>
        <taxon>Eukaryota</taxon>
        <taxon>Viridiplantae</taxon>
        <taxon>Streptophyta</taxon>
        <taxon>Embryophyta</taxon>
        <taxon>Tracheophyta</taxon>
        <taxon>Lycopodiopsida</taxon>
        <taxon>Selaginellales</taxon>
        <taxon>Selaginellaceae</taxon>
        <taxon>Selaginella</taxon>
    </lineage>
</organism>
<reference evidence="3 4" key="1">
    <citation type="journal article" date="2011" name="Science">
        <title>The Selaginella genome identifies genetic changes associated with the evolution of vascular plants.</title>
        <authorList>
            <person name="Banks J.A."/>
            <person name="Nishiyama T."/>
            <person name="Hasebe M."/>
            <person name="Bowman J.L."/>
            <person name="Gribskov M."/>
            <person name="dePamphilis C."/>
            <person name="Albert V.A."/>
            <person name="Aono N."/>
            <person name="Aoyama T."/>
            <person name="Ambrose B.A."/>
            <person name="Ashton N.W."/>
            <person name="Axtell M.J."/>
            <person name="Barker E."/>
            <person name="Barker M.S."/>
            <person name="Bennetzen J.L."/>
            <person name="Bonawitz N.D."/>
            <person name="Chapple C."/>
            <person name="Cheng C."/>
            <person name="Correa L.G."/>
            <person name="Dacre M."/>
            <person name="DeBarry J."/>
            <person name="Dreyer I."/>
            <person name="Elias M."/>
            <person name="Engstrom E.M."/>
            <person name="Estelle M."/>
            <person name="Feng L."/>
            <person name="Finet C."/>
            <person name="Floyd S.K."/>
            <person name="Frommer W.B."/>
            <person name="Fujita T."/>
            <person name="Gramzow L."/>
            <person name="Gutensohn M."/>
            <person name="Harholt J."/>
            <person name="Hattori M."/>
            <person name="Heyl A."/>
            <person name="Hirai T."/>
            <person name="Hiwatashi Y."/>
            <person name="Ishikawa M."/>
            <person name="Iwata M."/>
            <person name="Karol K.G."/>
            <person name="Koehler B."/>
            <person name="Kolukisaoglu U."/>
            <person name="Kubo M."/>
            <person name="Kurata T."/>
            <person name="Lalonde S."/>
            <person name="Li K."/>
            <person name="Li Y."/>
            <person name="Litt A."/>
            <person name="Lyons E."/>
            <person name="Manning G."/>
            <person name="Maruyama T."/>
            <person name="Michael T.P."/>
            <person name="Mikami K."/>
            <person name="Miyazaki S."/>
            <person name="Morinaga S."/>
            <person name="Murata T."/>
            <person name="Mueller-Roeber B."/>
            <person name="Nelson D.R."/>
            <person name="Obara M."/>
            <person name="Oguri Y."/>
            <person name="Olmstead R.G."/>
            <person name="Onodera N."/>
            <person name="Petersen B.L."/>
            <person name="Pils B."/>
            <person name="Prigge M."/>
            <person name="Rensing S.A."/>
            <person name="Riano-Pachon D.M."/>
            <person name="Roberts A.W."/>
            <person name="Sato Y."/>
            <person name="Scheller H.V."/>
            <person name="Schulz B."/>
            <person name="Schulz C."/>
            <person name="Shakirov E.V."/>
            <person name="Shibagaki N."/>
            <person name="Shinohara N."/>
            <person name="Shippen D.E."/>
            <person name="Soerensen I."/>
            <person name="Sotooka R."/>
            <person name="Sugimoto N."/>
            <person name="Sugita M."/>
            <person name="Sumikawa N."/>
            <person name="Tanurdzic M."/>
            <person name="Theissen G."/>
            <person name="Ulvskov P."/>
            <person name="Wakazuki S."/>
            <person name="Weng J.K."/>
            <person name="Willats W.W."/>
            <person name="Wipf D."/>
            <person name="Wolf P.G."/>
            <person name="Yang L."/>
            <person name="Zimmer A.D."/>
            <person name="Zhu Q."/>
            <person name="Mitros T."/>
            <person name="Hellsten U."/>
            <person name="Loque D."/>
            <person name="Otillar R."/>
            <person name="Salamov A."/>
            <person name="Schmutz J."/>
            <person name="Shapiro H."/>
            <person name="Lindquist E."/>
            <person name="Lucas S."/>
            <person name="Rokhsar D."/>
            <person name="Grigoriev I.V."/>
        </authorList>
    </citation>
    <scope>NUCLEOTIDE SEQUENCE [LARGE SCALE GENOMIC DNA]</scope>
</reference>
<dbReference type="InterPro" id="IPR003245">
    <property type="entry name" value="Phytocyanin_dom"/>
</dbReference>
<dbReference type="OMA" id="SEGWRAK"/>
<sequence>MKFLVITCCCIAIQILGTAAEGTDYYVGHWTTGVNFTQWSQGRVFHAGDILIFTVSASDTILRVPKSVYDDCNWDLRFPKIFPHPGNTTWNETVVPWVGENYYVSSVQDNCNAGKKFMVSVESPPVYTPTEYTVGDDRGWAPGVDYSQWTANKNFYFGDSFRFLFNASQHSVVEVWEPGYQLCNESYFVPVLGLASRQSDGRTLLKVVPPLGMRYYTSANGNDCQSGLKMELEIKPQYEAFAPSPSPEEAFSPTGGVAGQETSAGYRSMTSLGSGAAIVVLLLLAIV</sequence>
<dbReference type="Proteomes" id="UP000001514">
    <property type="component" value="Unassembled WGS sequence"/>
</dbReference>
<dbReference type="AlphaFoldDB" id="D8T947"/>
<feature type="domain" description="Phytocyanin" evidence="2">
    <location>
        <begin position="130"/>
        <end position="236"/>
    </location>
</feature>
<keyword evidence="4" id="KW-1185">Reference proteome</keyword>
<dbReference type="PANTHER" id="PTHR33021">
    <property type="entry name" value="BLUE COPPER PROTEIN"/>
    <property type="match status" value="1"/>
</dbReference>
<dbReference type="PROSITE" id="PS51485">
    <property type="entry name" value="PHYTOCYANIN"/>
    <property type="match status" value="2"/>
</dbReference>
<dbReference type="InterPro" id="IPR008972">
    <property type="entry name" value="Cupredoxin"/>
</dbReference>
<name>D8T947_SELML</name>
<feature type="chain" id="PRO_5003123406" description="Phytocyanin domain-containing protein" evidence="1">
    <location>
        <begin position="21"/>
        <end position="287"/>
    </location>
</feature>
<proteinExistence type="predicted"/>
<keyword evidence="1" id="KW-0732">Signal</keyword>
<dbReference type="InterPro" id="IPR039391">
    <property type="entry name" value="Phytocyanin-like"/>
</dbReference>
<dbReference type="Gramene" id="EFJ06800">
    <property type="protein sequence ID" value="EFJ06800"/>
    <property type="gene ID" value="SELMODRAFT_236449"/>
</dbReference>
<dbReference type="Pfam" id="PF02298">
    <property type="entry name" value="Cu_bind_like"/>
    <property type="match status" value="2"/>
</dbReference>
<dbReference type="InParanoid" id="D8T947"/>
<dbReference type="KEGG" id="smo:SELMODRAFT_236449"/>
<evidence type="ECO:0000313" key="3">
    <source>
        <dbReference type="EMBL" id="EFJ06800.1"/>
    </source>
</evidence>
<feature type="domain" description="Phytocyanin" evidence="2">
    <location>
        <begin position="23"/>
        <end position="123"/>
    </location>
</feature>
<feature type="signal peptide" evidence="1">
    <location>
        <begin position="1"/>
        <end position="20"/>
    </location>
</feature>
<accession>D8T947</accession>
<dbReference type="PANTHER" id="PTHR33021:SF193">
    <property type="entry name" value="OS06G0218600 PROTEIN"/>
    <property type="match status" value="1"/>
</dbReference>
<evidence type="ECO:0000313" key="4">
    <source>
        <dbReference type="Proteomes" id="UP000001514"/>
    </source>
</evidence>
<evidence type="ECO:0000256" key="1">
    <source>
        <dbReference type="SAM" id="SignalP"/>
    </source>
</evidence>
<dbReference type="GO" id="GO:0005886">
    <property type="term" value="C:plasma membrane"/>
    <property type="evidence" value="ECO:0000318"/>
    <property type="project" value="GO_Central"/>
</dbReference>
<dbReference type="Gene3D" id="2.60.40.420">
    <property type="entry name" value="Cupredoxins - blue copper proteins"/>
    <property type="match status" value="2"/>
</dbReference>
<dbReference type="HOGENOM" id="CLU_971143_0_0_1"/>
<dbReference type="SUPFAM" id="SSF49503">
    <property type="entry name" value="Cupredoxins"/>
    <property type="match status" value="2"/>
</dbReference>
<protein>
    <recommendedName>
        <fullName evidence="2">Phytocyanin domain-containing protein</fullName>
    </recommendedName>
</protein>